<comment type="catalytic activity">
    <reaction evidence="8">
        <text>L-seryl-[protein] + ATP = O-phospho-L-seryl-[protein] + ADP + H(+)</text>
        <dbReference type="Rhea" id="RHEA:17989"/>
        <dbReference type="Rhea" id="RHEA-COMP:9863"/>
        <dbReference type="Rhea" id="RHEA-COMP:11604"/>
        <dbReference type="ChEBI" id="CHEBI:15378"/>
        <dbReference type="ChEBI" id="CHEBI:29999"/>
        <dbReference type="ChEBI" id="CHEBI:30616"/>
        <dbReference type="ChEBI" id="CHEBI:83421"/>
        <dbReference type="ChEBI" id="CHEBI:456216"/>
        <dbReference type="EC" id="2.7.11.1"/>
    </reaction>
</comment>
<keyword evidence="5" id="KW-0418">Kinase</keyword>
<feature type="region of interest" description="Disordered" evidence="11">
    <location>
        <begin position="592"/>
        <end position="614"/>
    </location>
</feature>
<dbReference type="AlphaFoldDB" id="A0AAF0FCE3"/>
<feature type="compositionally biased region" description="Polar residues" evidence="11">
    <location>
        <begin position="504"/>
        <end position="516"/>
    </location>
</feature>
<evidence type="ECO:0000256" key="4">
    <source>
        <dbReference type="ARBA" id="ARBA00022741"/>
    </source>
</evidence>
<dbReference type="SUPFAM" id="SSF56112">
    <property type="entry name" value="Protein kinase-like (PK-like)"/>
    <property type="match status" value="1"/>
</dbReference>
<feature type="binding site" evidence="9">
    <location>
        <position position="50"/>
    </location>
    <ligand>
        <name>ATP</name>
        <dbReference type="ChEBI" id="CHEBI:30616"/>
    </ligand>
</feature>
<name>A0AAF0FCE3_9BASI</name>
<evidence type="ECO:0000256" key="10">
    <source>
        <dbReference type="SAM" id="Coils"/>
    </source>
</evidence>
<keyword evidence="3" id="KW-0808">Transferase</keyword>
<keyword evidence="10" id="KW-0175">Coiled coil</keyword>
<reference evidence="13" key="1">
    <citation type="submission" date="2023-02" db="EMBL/GenBank/DDBJ databases">
        <title>Mating type loci evolution in Malassezia.</title>
        <authorList>
            <person name="Coelho M.A."/>
        </authorList>
    </citation>
    <scope>NUCLEOTIDE SEQUENCE</scope>
    <source>
        <strain evidence="13">CBS 14136</strain>
    </source>
</reference>
<dbReference type="GO" id="GO:0005524">
    <property type="term" value="F:ATP binding"/>
    <property type="evidence" value="ECO:0007669"/>
    <property type="project" value="UniProtKB-UniRule"/>
</dbReference>
<evidence type="ECO:0000313" key="14">
    <source>
        <dbReference type="Proteomes" id="UP001214628"/>
    </source>
</evidence>
<keyword evidence="14" id="KW-1185">Reference proteome</keyword>
<evidence type="ECO:0000256" key="7">
    <source>
        <dbReference type="ARBA" id="ARBA00047899"/>
    </source>
</evidence>
<evidence type="ECO:0000256" key="6">
    <source>
        <dbReference type="ARBA" id="ARBA00022840"/>
    </source>
</evidence>
<evidence type="ECO:0000313" key="13">
    <source>
        <dbReference type="EMBL" id="WFD44825.1"/>
    </source>
</evidence>
<keyword evidence="2" id="KW-0723">Serine/threonine-protein kinase</keyword>
<evidence type="ECO:0000256" key="5">
    <source>
        <dbReference type="ARBA" id="ARBA00022777"/>
    </source>
</evidence>
<dbReference type="InterPro" id="IPR000719">
    <property type="entry name" value="Prot_kinase_dom"/>
</dbReference>
<keyword evidence="4 9" id="KW-0547">Nucleotide-binding</keyword>
<comment type="catalytic activity">
    <reaction evidence="7">
        <text>L-threonyl-[protein] + ATP = O-phospho-L-threonyl-[protein] + ADP + H(+)</text>
        <dbReference type="Rhea" id="RHEA:46608"/>
        <dbReference type="Rhea" id="RHEA-COMP:11060"/>
        <dbReference type="Rhea" id="RHEA-COMP:11605"/>
        <dbReference type="ChEBI" id="CHEBI:15378"/>
        <dbReference type="ChEBI" id="CHEBI:30013"/>
        <dbReference type="ChEBI" id="CHEBI:30616"/>
        <dbReference type="ChEBI" id="CHEBI:61977"/>
        <dbReference type="ChEBI" id="CHEBI:456216"/>
        <dbReference type="EC" id="2.7.11.1"/>
    </reaction>
</comment>
<dbReference type="GO" id="GO:0004674">
    <property type="term" value="F:protein serine/threonine kinase activity"/>
    <property type="evidence" value="ECO:0007669"/>
    <property type="project" value="UniProtKB-KW"/>
</dbReference>
<dbReference type="PROSITE" id="PS00108">
    <property type="entry name" value="PROTEIN_KINASE_ST"/>
    <property type="match status" value="1"/>
</dbReference>
<dbReference type="Pfam" id="PF00069">
    <property type="entry name" value="Pkinase"/>
    <property type="match status" value="1"/>
</dbReference>
<dbReference type="Gene3D" id="1.10.510.10">
    <property type="entry name" value="Transferase(Phosphotransferase) domain 1"/>
    <property type="match status" value="1"/>
</dbReference>
<dbReference type="InterPro" id="IPR017441">
    <property type="entry name" value="Protein_kinase_ATP_BS"/>
</dbReference>
<dbReference type="Gene3D" id="3.30.200.20">
    <property type="entry name" value="Phosphorylase Kinase, domain 1"/>
    <property type="match status" value="2"/>
</dbReference>
<dbReference type="Proteomes" id="UP001214628">
    <property type="component" value="Chromosome 6"/>
</dbReference>
<evidence type="ECO:0000256" key="2">
    <source>
        <dbReference type="ARBA" id="ARBA00022527"/>
    </source>
</evidence>
<feature type="compositionally biased region" description="Basic residues" evidence="11">
    <location>
        <begin position="742"/>
        <end position="755"/>
    </location>
</feature>
<dbReference type="InterPro" id="IPR008271">
    <property type="entry name" value="Ser/Thr_kinase_AS"/>
</dbReference>
<gene>
    <name evidence="13" type="ORF">MPSI1_003496</name>
</gene>
<sequence>MPEASESRRAPSTSAYVLEGYESLDVIGSGTFGVIRKVRRKSDGALFARKELHFERMSERDRKHIVSEVNILRTLRHENVVRYEERYVDTENGILYIVMELCEGGDLGSIIKRCRRTRTHLPEDTVWAYFAQMTAALEACHYRASPNTAVGTTRSSLHAILHRDLKPENVFLDQDQNVKLGDFGLSKQIAAQAFANTYVGTPYYMSPELASGHQYDIKSDIWALGCIVYELCALSPPFDAANQAELTRKIKQGVVPCLPRNYSRELQDTVNAMLQLDPRRRPTTRQLLNVRQVKWACRMHELAQLHRKIQLEKQQVDARDSALCLREEALEKREASANAKASFEDVEERERVLEERLVALQQREEAYAKMHAELQQQYEAWHNNERARVYEMLAEKQARISALEHQLQLRDSAQFTRRVSEPITVGARLAMKASPRLLHRVSSRNHEMDQILRAKIAEGALSLVTPQKSRLHPEPSASEDWEDQDLDEAQANSCQHPAQHEESSTNQDSFNSSQASEADRQNTKQLSSLQQAIPAIAHLRHLEVRSDLSDCSMKDASTIWRRATDSDTSKIAMPHVSAELSVLATPPKSLKTKSAPQELLPETGAQGPQWHLIDEQDRPSPFLKRVTRLPLDNLIDSAPDEESDVCKPLLVPGPMRVRKQVAPCTSSSTAQDQENTHTLQRQRSALLAQRKRRSSLLRPQDTKATGTRAEPGRMPIARAPMPASPAGRMGPMGRMPIAARGSPRHPRIRRPACPS</sequence>
<dbReference type="EC" id="2.7.11.1" evidence="1"/>
<accession>A0AAF0FCE3</accession>
<evidence type="ECO:0000256" key="3">
    <source>
        <dbReference type="ARBA" id="ARBA00022679"/>
    </source>
</evidence>
<organism evidence="13 14">
    <name type="scientific">Malassezia psittaci</name>
    <dbReference type="NCBI Taxonomy" id="1821823"/>
    <lineage>
        <taxon>Eukaryota</taxon>
        <taxon>Fungi</taxon>
        <taxon>Dikarya</taxon>
        <taxon>Basidiomycota</taxon>
        <taxon>Ustilaginomycotina</taxon>
        <taxon>Malasseziomycetes</taxon>
        <taxon>Malasseziales</taxon>
        <taxon>Malasseziaceae</taxon>
        <taxon>Malassezia</taxon>
    </lineage>
</organism>
<evidence type="ECO:0000256" key="8">
    <source>
        <dbReference type="ARBA" id="ARBA00048679"/>
    </source>
</evidence>
<keyword evidence="6 9" id="KW-0067">ATP-binding</keyword>
<dbReference type="InterPro" id="IPR051131">
    <property type="entry name" value="NEK_Ser/Thr_kinase_NIMA"/>
</dbReference>
<feature type="compositionally biased region" description="Polar residues" evidence="11">
    <location>
        <begin position="663"/>
        <end position="683"/>
    </location>
</feature>
<dbReference type="PANTHER" id="PTHR44899">
    <property type="entry name" value="CAMK FAMILY PROTEIN KINASE"/>
    <property type="match status" value="1"/>
</dbReference>
<dbReference type="PANTHER" id="PTHR44899:SF3">
    <property type="entry name" value="SERINE_THREONINE-PROTEIN KINASE NEK1"/>
    <property type="match status" value="1"/>
</dbReference>
<proteinExistence type="predicted"/>
<evidence type="ECO:0000256" key="11">
    <source>
        <dbReference type="SAM" id="MobiDB-lite"/>
    </source>
</evidence>
<dbReference type="PROSITE" id="PS00107">
    <property type="entry name" value="PROTEIN_KINASE_ATP"/>
    <property type="match status" value="1"/>
</dbReference>
<dbReference type="SMART" id="SM00220">
    <property type="entry name" value="S_TKc"/>
    <property type="match status" value="1"/>
</dbReference>
<evidence type="ECO:0000259" key="12">
    <source>
        <dbReference type="SMART" id="SM00220"/>
    </source>
</evidence>
<feature type="region of interest" description="Disordered" evidence="11">
    <location>
        <begin position="660"/>
        <end position="755"/>
    </location>
</feature>
<dbReference type="CDD" id="cd08217">
    <property type="entry name" value="STKc_Nek2"/>
    <property type="match status" value="1"/>
</dbReference>
<protein>
    <recommendedName>
        <fullName evidence="1">non-specific serine/threonine protein kinase</fullName>
        <ecNumber evidence="1">2.7.11.1</ecNumber>
    </recommendedName>
</protein>
<evidence type="ECO:0000256" key="1">
    <source>
        <dbReference type="ARBA" id="ARBA00012513"/>
    </source>
</evidence>
<dbReference type="InterPro" id="IPR011009">
    <property type="entry name" value="Kinase-like_dom_sf"/>
</dbReference>
<evidence type="ECO:0000256" key="9">
    <source>
        <dbReference type="PROSITE-ProRule" id="PRU10141"/>
    </source>
</evidence>
<feature type="domain" description="Protein kinase" evidence="12">
    <location>
        <begin position="21"/>
        <end position="296"/>
    </location>
</feature>
<feature type="coiled-coil region" evidence="10">
    <location>
        <begin position="343"/>
        <end position="377"/>
    </location>
</feature>
<feature type="region of interest" description="Disordered" evidence="11">
    <location>
        <begin position="489"/>
        <end position="527"/>
    </location>
</feature>
<dbReference type="EMBL" id="CP118380">
    <property type="protein sequence ID" value="WFD44825.1"/>
    <property type="molecule type" value="Genomic_DNA"/>
</dbReference>